<gene>
    <name evidence="8" type="ORF">LHA26_18660</name>
</gene>
<comment type="similarity">
    <text evidence="1">Belongs to the sigma-70 factor family. ECF subfamily.</text>
</comment>
<dbReference type="NCBIfam" id="TIGR02937">
    <property type="entry name" value="sigma70-ECF"/>
    <property type="match status" value="1"/>
</dbReference>
<keyword evidence="9" id="KW-1185">Reference proteome</keyword>
<dbReference type="InterPro" id="IPR013249">
    <property type="entry name" value="RNA_pol_sigma70_r4_t2"/>
</dbReference>
<dbReference type="SUPFAM" id="SSF88946">
    <property type="entry name" value="Sigma2 domain of RNA polymerase sigma factors"/>
    <property type="match status" value="1"/>
</dbReference>
<dbReference type="InterPro" id="IPR036388">
    <property type="entry name" value="WH-like_DNA-bd_sf"/>
</dbReference>
<dbReference type="SUPFAM" id="SSF88659">
    <property type="entry name" value="Sigma3 and sigma4 domains of RNA polymerase sigma factors"/>
    <property type="match status" value="1"/>
</dbReference>
<evidence type="ECO:0000259" key="6">
    <source>
        <dbReference type="Pfam" id="PF04542"/>
    </source>
</evidence>
<dbReference type="InterPro" id="IPR014284">
    <property type="entry name" value="RNA_pol_sigma-70_dom"/>
</dbReference>
<proteinExistence type="inferred from homology"/>
<evidence type="ECO:0000256" key="1">
    <source>
        <dbReference type="ARBA" id="ARBA00010641"/>
    </source>
</evidence>
<evidence type="ECO:0000259" key="7">
    <source>
        <dbReference type="Pfam" id="PF08281"/>
    </source>
</evidence>
<dbReference type="Pfam" id="PF04542">
    <property type="entry name" value="Sigma70_r2"/>
    <property type="match status" value="1"/>
</dbReference>
<dbReference type="Gene3D" id="1.10.10.10">
    <property type="entry name" value="Winged helix-like DNA-binding domain superfamily/Winged helix DNA-binding domain"/>
    <property type="match status" value="1"/>
</dbReference>
<accession>A0ABY4XCY5</accession>
<protein>
    <submittedName>
        <fullName evidence="8">Sigma-70 family RNA polymerase sigma factor</fullName>
    </submittedName>
</protein>
<dbReference type="Pfam" id="PF08281">
    <property type="entry name" value="Sigma70_r4_2"/>
    <property type="match status" value="1"/>
</dbReference>
<evidence type="ECO:0000313" key="9">
    <source>
        <dbReference type="Proteomes" id="UP001056937"/>
    </source>
</evidence>
<evidence type="ECO:0000256" key="4">
    <source>
        <dbReference type="ARBA" id="ARBA00023163"/>
    </source>
</evidence>
<feature type="domain" description="RNA polymerase sigma factor 70 region 4 type 2" evidence="7">
    <location>
        <begin position="114"/>
        <end position="164"/>
    </location>
</feature>
<evidence type="ECO:0000256" key="3">
    <source>
        <dbReference type="ARBA" id="ARBA00023082"/>
    </source>
</evidence>
<reference evidence="8" key="1">
    <citation type="journal article" date="2022" name="Toxins">
        <title>Genomic Analysis of Sphingopyxis sp. USTB-05 for Biodegrading Cyanobacterial Hepatotoxins.</title>
        <authorList>
            <person name="Liu C."/>
            <person name="Xu Q."/>
            <person name="Zhao Z."/>
            <person name="Zhang H."/>
            <person name="Liu X."/>
            <person name="Yin C."/>
            <person name="Liu Y."/>
            <person name="Yan H."/>
        </authorList>
    </citation>
    <scope>NUCLEOTIDE SEQUENCE</scope>
    <source>
        <strain evidence="8">NBD5</strain>
    </source>
</reference>
<dbReference type="EMBL" id="CP084931">
    <property type="protein sequence ID" value="USI74773.1"/>
    <property type="molecule type" value="Genomic_DNA"/>
</dbReference>
<dbReference type="InterPro" id="IPR039425">
    <property type="entry name" value="RNA_pol_sigma-70-like"/>
</dbReference>
<dbReference type="InterPro" id="IPR013324">
    <property type="entry name" value="RNA_pol_sigma_r3/r4-like"/>
</dbReference>
<feature type="region of interest" description="Disordered" evidence="5">
    <location>
        <begin position="175"/>
        <end position="195"/>
    </location>
</feature>
<name>A0ABY4XCY5_9SPHN</name>
<sequence>MDANKRLIGWVGRHVLPHERELRGWLRAAFPQADIDDVVQEAYCRLAALDAVDHIDDPRRYFFRTARNVVLEQVRRTRVVAIDTASGLAEFETALAEDSVSPERIVAGRRALARVEALIAGLPDRARQILRWRKIDGLAQREIAERLGLTEHVVENEVARGLRRVLDAMTAEERAELPRRTRRRPARPQLREHHD</sequence>
<dbReference type="PANTHER" id="PTHR43133">
    <property type="entry name" value="RNA POLYMERASE ECF-TYPE SIGMA FACTO"/>
    <property type="match status" value="1"/>
</dbReference>
<organism evidence="8 9">
    <name type="scientific">Sphingomonas morindae</name>
    <dbReference type="NCBI Taxonomy" id="1541170"/>
    <lineage>
        <taxon>Bacteria</taxon>
        <taxon>Pseudomonadati</taxon>
        <taxon>Pseudomonadota</taxon>
        <taxon>Alphaproteobacteria</taxon>
        <taxon>Sphingomonadales</taxon>
        <taxon>Sphingomonadaceae</taxon>
        <taxon>Sphingomonas</taxon>
    </lineage>
</organism>
<dbReference type="Proteomes" id="UP001056937">
    <property type="component" value="Chromosome 2"/>
</dbReference>
<feature type="domain" description="RNA polymerase sigma-70 region 2" evidence="6">
    <location>
        <begin position="18"/>
        <end position="78"/>
    </location>
</feature>
<dbReference type="RefSeq" id="WP_252168587.1">
    <property type="nucleotide sequence ID" value="NZ_CP084931.1"/>
</dbReference>
<dbReference type="InterPro" id="IPR007627">
    <property type="entry name" value="RNA_pol_sigma70_r2"/>
</dbReference>
<evidence type="ECO:0000313" key="8">
    <source>
        <dbReference type="EMBL" id="USI74773.1"/>
    </source>
</evidence>
<dbReference type="Gene3D" id="1.10.1740.10">
    <property type="match status" value="1"/>
</dbReference>
<evidence type="ECO:0000256" key="5">
    <source>
        <dbReference type="SAM" id="MobiDB-lite"/>
    </source>
</evidence>
<keyword evidence="2" id="KW-0805">Transcription regulation</keyword>
<keyword evidence="3" id="KW-0731">Sigma factor</keyword>
<keyword evidence="4" id="KW-0804">Transcription</keyword>
<dbReference type="InterPro" id="IPR013325">
    <property type="entry name" value="RNA_pol_sigma_r2"/>
</dbReference>
<dbReference type="PANTHER" id="PTHR43133:SF63">
    <property type="entry name" value="RNA POLYMERASE SIGMA FACTOR FECI-RELATED"/>
    <property type="match status" value="1"/>
</dbReference>
<evidence type="ECO:0000256" key="2">
    <source>
        <dbReference type="ARBA" id="ARBA00023015"/>
    </source>
</evidence>